<name>A0A1R3RN57_ASPC5</name>
<protein>
    <submittedName>
        <fullName evidence="1">Uncharacterized protein</fullName>
    </submittedName>
</protein>
<dbReference type="Proteomes" id="UP000188318">
    <property type="component" value="Unassembled WGS sequence"/>
</dbReference>
<dbReference type="OMA" id="HYAGETK"/>
<dbReference type="OrthoDB" id="10019231at2759"/>
<keyword evidence="2" id="KW-1185">Reference proteome</keyword>
<sequence>MSVSECCLKTFEWEGVPTRRITKLAGNDVYIPRDNPDAAVMNVPDLLGWSFPNVRFLVDHYAGETKATLYVPDFFGDKCSRLSPSSTDEPCD</sequence>
<dbReference type="STRING" id="602072.A0A1R3RN57"/>
<organism evidence="1 2">
    <name type="scientific">Aspergillus carbonarius (strain ITEM 5010)</name>
    <dbReference type="NCBI Taxonomy" id="602072"/>
    <lineage>
        <taxon>Eukaryota</taxon>
        <taxon>Fungi</taxon>
        <taxon>Dikarya</taxon>
        <taxon>Ascomycota</taxon>
        <taxon>Pezizomycotina</taxon>
        <taxon>Eurotiomycetes</taxon>
        <taxon>Eurotiomycetidae</taxon>
        <taxon>Eurotiales</taxon>
        <taxon>Aspergillaceae</taxon>
        <taxon>Aspergillus</taxon>
        <taxon>Aspergillus subgen. Circumdati</taxon>
    </lineage>
</organism>
<proteinExistence type="predicted"/>
<dbReference type="AlphaFoldDB" id="A0A1R3RN57"/>
<dbReference type="EMBL" id="KV907499">
    <property type="protein sequence ID" value="OOF95926.1"/>
    <property type="molecule type" value="Genomic_DNA"/>
</dbReference>
<evidence type="ECO:0000313" key="2">
    <source>
        <dbReference type="Proteomes" id="UP000188318"/>
    </source>
</evidence>
<reference evidence="2" key="1">
    <citation type="journal article" date="2017" name="Genome Biol.">
        <title>Comparative genomics reveals high biological diversity and specific adaptations in the industrially and medically important fungal genus Aspergillus.</title>
        <authorList>
            <person name="de Vries R.P."/>
            <person name="Riley R."/>
            <person name="Wiebenga A."/>
            <person name="Aguilar-Osorio G."/>
            <person name="Amillis S."/>
            <person name="Uchima C.A."/>
            <person name="Anderluh G."/>
            <person name="Asadollahi M."/>
            <person name="Askin M."/>
            <person name="Barry K."/>
            <person name="Battaglia E."/>
            <person name="Bayram O."/>
            <person name="Benocci T."/>
            <person name="Braus-Stromeyer S.A."/>
            <person name="Caldana C."/>
            <person name="Canovas D."/>
            <person name="Cerqueira G.C."/>
            <person name="Chen F."/>
            <person name="Chen W."/>
            <person name="Choi C."/>
            <person name="Clum A."/>
            <person name="Dos Santos R.A."/>
            <person name="Damasio A.R."/>
            <person name="Diallinas G."/>
            <person name="Emri T."/>
            <person name="Fekete E."/>
            <person name="Flipphi M."/>
            <person name="Freyberg S."/>
            <person name="Gallo A."/>
            <person name="Gournas C."/>
            <person name="Habgood R."/>
            <person name="Hainaut M."/>
            <person name="Harispe M.L."/>
            <person name="Henrissat B."/>
            <person name="Hilden K.S."/>
            <person name="Hope R."/>
            <person name="Hossain A."/>
            <person name="Karabika E."/>
            <person name="Karaffa L."/>
            <person name="Karanyi Z."/>
            <person name="Krasevec N."/>
            <person name="Kuo A."/>
            <person name="Kusch H."/>
            <person name="LaButti K."/>
            <person name="Lagendijk E.L."/>
            <person name="Lapidus A."/>
            <person name="Levasseur A."/>
            <person name="Lindquist E."/>
            <person name="Lipzen A."/>
            <person name="Logrieco A.F."/>
            <person name="MacCabe A."/>
            <person name="Maekelae M.R."/>
            <person name="Malavazi I."/>
            <person name="Melin P."/>
            <person name="Meyer V."/>
            <person name="Mielnichuk N."/>
            <person name="Miskei M."/>
            <person name="Molnar A.P."/>
            <person name="Mule G."/>
            <person name="Ngan C.Y."/>
            <person name="Orejas M."/>
            <person name="Orosz E."/>
            <person name="Ouedraogo J.P."/>
            <person name="Overkamp K.M."/>
            <person name="Park H.-S."/>
            <person name="Perrone G."/>
            <person name="Piumi F."/>
            <person name="Punt P.J."/>
            <person name="Ram A.F."/>
            <person name="Ramon A."/>
            <person name="Rauscher S."/>
            <person name="Record E."/>
            <person name="Riano-Pachon D.M."/>
            <person name="Robert V."/>
            <person name="Roehrig J."/>
            <person name="Ruller R."/>
            <person name="Salamov A."/>
            <person name="Salih N.S."/>
            <person name="Samson R.A."/>
            <person name="Sandor E."/>
            <person name="Sanguinetti M."/>
            <person name="Schuetze T."/>
            <person name="Sepcic K."/>
            <person name="Shelest E."/>
            <person name="Sherlock G."/>
            <person name="Sophianopoulou V."/>
            <person name="Squina F.M."/>
            <person name="Sun H."/>
            <person name="Susca A."/>
            <person name="Todd R.B."/>
            <person name="Tsang A."/>
            <person name="Unkles S.E."/>
            <person name="van de Wiele N."/>
            <person name="van Rossen-Uffink D."/>
            <person name="Oliveira J.V."/>
            <person name="Vesth T.C."/>
            <person name="Visser J."/>
            <person name="Yu J.-H."/>
            <person name="Zhou M."/>
            <person name="Andersen M.R."/>
            <person name="Archer D.B."/>
            <person name="Baker S.E."/>
            <person name="Benoit I."/>
            <person name="Brakhage A.A."/>
            <person name="Braus G.H."/>
            <person name="Fischer R."/>
            <person name="Frisvad J.C."/>
            <person name="Goldman G.H."/>
            <person name="Houbraken J."/>
            <person name="Oakley B."/>
            <person name="Pocsi I."/>
            <person name="Scazzocchio C."/>
            <person name="Seiboth B."/>
            <person name="vanKuyk P.A."/>
            <person name="Wortman J."/>
            <person name="Dyer P.S."/>
            <person name="Grigoriev I.V."/>
        </authorList>
    </citation>
    <scope>NUCLEOTIDE SEQUENCE [LARGE SCALE GENOMIC DNA]</scope>
    <source>
        <strain evidence="2">ITEM 5010</strain>
    </source>
</reference>
<evidence type="ECO:0000313" key="1">
    <source>
        <dbReference type="EMBL" id="OOF95926.1"/>
    </source>
</evidence>
<gene>
    <name evidence="1" type="ORF">ASPCADRAFT_5258</name>
</gene>
<dbReference type="VEuPathDB" id="FungiDB:ASPCADRAFT_5258"/>
<accession>A0A1R3RN57</accession>